<feature type="active site" description="Nucleophile" evidence="7">
    <location>
        <position position="335"/>
    </location>
</feature>
<dbReference type="InterPro" id="IPR033949">
    <property type="entry name" value="CobQ_GATase1"/>
</dbReference>
<evidence type="ECO:0000256" key="2">
    <source>
        <dbReference type="ARBA" id="ARBA00006205"/>
    </source>
</evidence>
<comment type="pathway">
    <text evidence="1 7">Cofactor biosynthesis; adenosylcobalamin biosynthesis.</text>
</comment>
<keyword evidence="5 7" id="KW-0315">Glutamine amidotransferase</keyword>
<dbReference type="HAMAP" id="MF_00028">
    <property type="entry name" value="CobQ"/>
    <property type="match status" value="1"/>
</dbReference>
<name>A0A6P1YJZ6_9HYPH</name>
<dbReference type="NCBIfam" id="TIGR00313">
    <property type="entry name" value="cobQ"/>
    <property type="match status" value="1"/>
</dbReference>
<evidence type="ECO:0000259" key="8">
    <source>
        <dbReference type="Pfam" id="PF01656"/>
    </source>
</evidence>
<dbReference type="Gene3D" id="3.40.50.880">
    <property type="match status" value="1"/>
</dbReference>
<dbReference type="InterPro" id="IPR027417">
    <property type="entry name" value="P-loop_NTPase"/>
</dbReference>
<dbReference type="InterPro" id="IPR011698">
    <property type="entry name" value="GATase_3"/>
</dbReference>
<evidence type="ECO:0000256" key="6">
    <source>
        <dbReference type="ARBA" id="ARBA00025166"/>
    </source>
</evidence>
<dbReference type="InterPro" id="IPR004459">
    <property type="entry name" value="CobQ_synth"/>
</dbReference>
<dbReference type="Pfam" id="PF07685">
    <property type="entry name" value="GATase_3"/>
    <property type="match status" value="1"/>
</dbReference>
<dbReference type="Gene3D" id="3.40.50.300">
    <property type="entry name" value="P-loop containing nucleotide triphosphate hydrolases"/>
    <property type="match status" value="1"/>
</dbReference>
<evidence type="ECO:0000313" key="10">
    <source>
        <dbReference type="EMBL" id="QIB33036.1"/>
    </source>
</evidence>
<keyword evidence="11" id="KW-1185">Reference proteome</keyword>
<reference evidence="10 11" key="1">
    <citation type="submission" date="2020-02" db="EMBL/GenBank/DDBJ databases">
        <authorList>
            <person name="Li G."/>
        </authorList>
    </citation>
    <scope>NUCLEOTIDE SEQUENCE [LARGE SCALE GENOMIC DNA]</scope>
    <source>
        <strain evidence="10 11">DSM 102029</strain>
    </source>
</reference>
<dbReference type="KEGG" id="apra:G3A50_04380"/>
<dbReference type="PANTHER" id="PTHR21343:SF1">
    <property type="entry name" value="COBYRIC ACID SYNTHASE"/>
    <property type="match status" value="1"/>
</dbReference>
<dbReference type="PANTHER" id="PTHR21343">
    <property type="entry name" value="DETHIOBIOTIN SYNTHETASE"/>
    <property type="match status" value="1"/>
</dbReference>
<evidence type="ECO:0000256" key="5">
    <source>
        <dbReference type="ARBA" id="ARBA00022962"/>
    </source>
</evidence>
<accession>A0A6P1YJZ6</accession>
<comment type="function">
    <text evidence="6 7">Catalyzes amidations at positions B, D, E, and G on adenosylcobyrinic A,C-diamide. NH(2) groups are provided by glutamine, and one molecule of ATP is hydrogenolyzed for each amidation.</text>
</comment>
<dbReference type="SUPFAM" id="SSF52540">
    <property type="entry name" value="P-loop containing nucleoside triphosphate hydrolases"/>
    <property type="match status" value="1"/>
</dbReference>
<dbReference type="PROSITE" id="PS51274">
    <property type="entry name" value="GATASE_COBBQ"/>
    <property type="match status" value="1"/>
</dbReference>
<evidence type="ECO:0000256" key="4">
    <source>
        <dbReference type="ARBA" id="ARBA00022573"/>
    </source>
</evidence>
<dbReference type="SUPFAM" id="SSF52317">
    <property type="entry name" value="Class I glutamine amidotransferase-like"/>
    <property type="match status" value="1"/>
</dbReference>
<dbReference type="InterPro" id="IPR002586">
    <property type="entry name" value="CobQ/CobB/MinD/ParA_Nub-bd_dom"/>
</dbReference>
<evidence type="ECO:0000313" key="11">
    <source>
        <dbReference type="Proteomes" id="UP000464751"/>
    </source>
</evidence>
<dbReference type="Pfam" id="PF01656">
    <property type="entry name" value="CbiA"/>
    <property type="match status" value="1"/>
</dbReference>
<proteinExistence type="inferred from homology"/>
<keyword evidence="4 7" id="KW-0169">Cobalamin biosynthesis</keyword>
<feature type="active site" evidence="7">
    <location>
        <position position="431"/>
    </location>
</feature>
<evidence type="ECO:0000256" key="7">
    <source>
        <dbReference type="HAMAP-Rule" id="MF_00028"/>
    </source>
</evidence>
<dbReference type="GO" id="GO:0009236">
    <property type="term" value="P:cobalamin biosynthetic process"/>
    <property type="evidence" value="ECO:0007669"/>
    <property type="project" value="UniProtKB-UniRule"/>
</dbReference>
<dbReference type="RefSeq" id="WP_163074121.1">
    <property type="nucleotide sequence ID" value="NZ_CP048630.1"/>
</dbReference>
<protein>
    <recommendedName>
        <fullName evidence="3 7">Cobyric acid synthase</fullName>
    </recommendedName>
</protein>
<dbReference type="AlphaFoldDB" id="A0A6P1YJZ6"/>
<feature type="domain" description="CobB/CobQ-like glutamine amidotransferase" evidence="9">
    <location>
        <begin position="255"/>
        <end position="438"/>
    </location>
</feature>
<evidence type="ECO:0000256" key="3">
    <source>
        <dbReference type="ARBA" id="ARBA00019833"/>
    </source>
</evidence>
<dbReference type="GO" id="GO:0015420">
    <property type="term" value="F:ABC-type vitamin B12 transporter activity"/>
    <property type="evidence" value="ECO:0007669"/>
    <property type="project" value="UniProtKB-UniRule"/>
</dbReference>
<sequence>MSALSLMFQGTGSDVGKSLVVAGLARAFTNRGLSVRPFKPQNMSNNAAVTADGGEIGRAQALQARAARIAPSVHMNPVLLKPQSEIGAQIVVQGRARGNAKASDYQALKPQLMGAVLESYGRLKDEADLVLVEGAGSASEINLRAGDIANMGFARAAGVPVVLIGDIDRGGVIASLVGTRTVLPDDDAAMIAGFLVNRFRGDPALFASGMEEIASRTGWAALGLIPFFPGARRLPAEDALALDAAPLDKPGARLRIAVPLLPRIANFDDLDPLDAEPQVQVIRVRPGEPLPGNADLVILPGSKSTIPDLADLRANGWDIDLFAHVRRGGRVLGLCGGYQMLGRTLSDPLGIEGPPGTVPGLGLLDVDTVLAGEKRLVAIRGESEGVRFSGYEMHMGVTEGPGRARPFATIDGKGREGAVSPDGRIVGTYAHGLFANDAQRSAWLARLGATPSGLNYEDGVDATLDALAAHLERHVDLDRLLALARG</sequence>
<organism evidence="10 11">
    <name type="scientific">Ancylobacter pratisalsi</name>
    <dbReference type="NCBI Taxonomy" id="1745854"/>
    <lineage>
        <taxon>Bacteria</taxon>
        <taxon>Pseudomonadati</taxon>
        <taxon>Pseudomonadota</taxon>
        <taxon>Alphaproteobacteria</taxon>
        <taxon>Hyphomicrobiales</taxon>
        <taxon>Xanthobacteraceae</taxon>
        <taxon>Ancylobacter</taxon>
    </lineage>
</organism>
<dbReference type="CDD" id="cd01750">
    <property type="entry name" value="GATase1_CobQ"/>
    <property type="match status" value="1"/>
</dbReference>
<evidence type="ECO:0000259" key="9">
    <source>
        <dbReference type="Pfam" id="PF07685"/>
    </source>
</evidence>
<dbReference type="UniPathway" id="UPA00148"/>
<feature type="domain" description="CobQ/CobB/MinD/ParA nucleotide binding" evidence="8">
    <location>
        <begin position="6"/>
        <end position="238"/>
    </location>
</feature>
<dbReference type="NCBIfam" id="NF001989">
    <property type="entry name" value="PRK00784.1"/>
    <property type="match status" value="1"/>
</dbReference>
<dbReference type="EMBL" id="CP048630">
    <property type="protein sequence ID" value="QIB33036.1"/>
    <property type="molecule type" value="Genomic_DNA"/>
</dbReference>
<evidence type="ECO:0000256" key="1">
    <source>
        <dbReference type="ARBA" id="ARBA00004953"/>
    </source>
</evidence>
<gene>
    <name evidence="7" type="primary">cobQ</name>
    <name evidence="10" type="ORF">G3A50_04380</name>
</gene>
<comment type="similarity">
    <text evidence="2 7">Belongs to the CobB/CobQ family. CobQ subfamily.</text>
</comment>
<dbReference type="GO" id="GO:0003824">
    <property type="term" value="F:catalytic activity"/>
    <property type="evidence" value="ECO:0007669"/>
    <property type="project" value="InterPro"/>
</dbReference>
<dbReference type="InterPro" id="IPR029062">
    <property type="entry name" value="Class_I_gatase-like"/>
</dbReference>
<dbReference type="Proteomes" id="UP000464751">
    <property type="component" value="Chromosome"/>
</dbReference>